<name>A0AAC9SNH6_ACEPA</name>
<proteinExistence type="predicted"/>
<protein>
    <submittedName>
        <fullName evidence="1">Uncharacterized protein</fullName>
    </submittedName>
</protein>
<evidence type="ECO:0000313" key="2">
    <source>
        <dbReference type="Proteomes" id="UP000196816"/>
    </source>
</evidence>
<dbReference type="Proteomes" id="UP000196816">
    <property type="component" value="Chromosome"/>
</dbReference>
<accession>A0AAC9SNH6</accession>
<organism evidence="1 2">
    <name type="scientific">Acetobacter pasteurianus subsp. pasteurianus</name>
    <dbReference type="NCBI Taxonomy" id="481145"/>
    <lineage>
        <taxon>Bacteria</taxon>
        <taxon>Pseudomonadati</taxon>
        <taxon>Pseudomonadota</taxon>
        <taxon>Alphaproteobacteria</taxon>
        <taxon>Acetobacterales</taxon>
        <taxon>Acetobacteraceae</taxon>
        <taxon>Acetobacter</taxon>
    </lineage>
</organism>
<evidence type="ECO:0000313" key="1">
    <source>
        <dbReference type="EMBL" id="ASC05953.1"/>
    </source>
</evidence>
<reference evidence="1 2" key="1">
    <citation type="submission" date="2017-06" db="EMBL/GenBank/DDBJ databases">
        <title>Genome sequence of Acetobacter pasteurianus subsp. pasteurianus strain SRCM101468.</title>
        <authorList>
            <person name="Cho S.H."/>
        </authorList>
    </citation>
    <scope>NUCLEOTIDE SEQUENCE [LARGE SCALE GENOMIC DNA]</scope>
    <source>
        <strain evidence="1 2">SRCM101468</strain>
    </source>
</reference>
<gene>
    <name evidence="1" type="ORF">S101468_01715</name>
</gene>
<dbReference type="EMBL" id="CP021922">
    <property type="protein sequence ID" value="ASC05953.1"/>
    <property type="molecule type" value="Genomic_DNA"/>
</dbReference>
<dbReference type="AlphaFoldDB" id="A0AAC9SNH6"/>
<sequence length="93" mass="9949">MGSASGGDNWVLGSIRDRGSIHSDVWRGSAAALAERDAVGVFPVSGWWKEKPGLQRWERSVRYALLVSIRAPGAEIDLYTAIANKLAVAVPAS</sequence>